<organism evidence="2 3">
    <name type="scientific">Hallella multisaccharivorax DSM 17128</name>
    <dbReference type="NCBI Taxonomy" id="688246"/>
    <lineage>
        <taxon>Bacteria</taxon>
        <taxon>Pseudomonadati</taxon>
        <taxon>Bacteroidota</taxon>
        <taxon>Bacteroidia</taxon>
        <taxon>Bacteroidales</taxon>
        <taxon>Prevotellaceae</taxon>
        <taxon>Hallella</taxon>
    </lineage>
</organism>
<feature type="transmembrane region" description="Helical" evidence="1">
    <location>
        <begin position="42"/>
        <end position="67"/>
    </location>
</feature>
<proteinExistence type="predicted"/>
<evidence type="ECO:0000256" key="1">
    <source>
        <dbReference type="SAM" id="Phobius"/>
    </source>
</evidence>
<feature type="transmembrane region" description="Helical" evidence="1">
    <location>
        <begin position="88"/>
        <end position="114"/>
    </location>
</feature>
<sequence length="255" mass="28429">MGKITKIILLDNLKNKVVIAYFVLLALISWTSMMLQDNETKGALTILNVVLFIAPLMSMVYTVIYLYDSRDFLTMLLCQPLRRRDVWQSLYVGCSVSLLSAFLLGAGIPIILYGDVVTSAVQLLMGCAVTLIFTSLAFLIAMLTSEKTRGIGASLLLWLLSTMIYDAVLLFLVFMFSDYPIEQPLIGLLMLNPLDLARFQVVLKMDVAAMMGYSGALFKDFLGDTWGMVVSSALLLAWIILPYACSQRLFSRKDL</sequence>
<feature type="transmembrane region" description="Helical" evidence="1">
    <location>
        <begin position="226"/>
        <end position="245"/>
    </location>
</feature>
<keyword evidence="1" id="KW-1133">Transmembrane helix</keyword>
<protein>
    <submittedName>
        <fullName evidence="2">Nitrous oxide reductase maturation transmembrane protein NosY</fullName>
    </submittedName>
</protein>
<evidence type="ECO:0000313" key="3">
    <source>
        <dbReference type="Proteomes" id="UP000002772"/>
    </source>
</evidence>
<keyword evidence="1 2" id="KW-0812">Transmembrane</keyword>
<dbReference type="eggNOG" id="COG1277">
    <property type="taxonomic scope" value="Bacteria"/>
</dbReference>
<dbReference type="Proteomes" id="UP000002772">
    <property type="component" value="Unassembled WGS sequence"/>
</dbReference>
<dbReference type="GO" id="GO:0140359">
    <property type="term" value="F:ABC-type transporter activity"/>
    <property type="evidence" value="ECO:0007669"/>
    <property type="project" value="InterPro"/>
</dbReference>
<dbReference type="OrthoDB" id="1068411at2"/>
<keyword evidence="3" id="KW-1185">Reference proteome</keyword>
<gene>
    <name evidence="2" type="ORF">Premu_2185</name>
</gene>
<dbReference type="HOGENOM" id="CLU_071765_2_0_10"/>
<dbReference type="RefSeq" id="WP_007575224.1">
    <property type="nucleotide sequence ID" value="NZ_BPTS01000002.1"/>
</dbReference>
<dbReference type="AlphaFoldDB" id="F8N895"/>
<dbReference type="EMBL" id="GL945017">
    <property type="protein sequence ID" value="EGN57574.1"/>
    <property type="molecule type" value="Genomic_DNA"/>
</dbReference>
<keyword evidence="1" id="KW-0472">Membrane</keyword>
<evidence type="ECO:0000313" key="2">
    <source>
        <dbReference type="EMBL" id="EGN57574.1"/>
    </source>
</evidence>
<accession>F8N895</accession>
<feature type="transmembrane region" description="Helical" evidence="1">
    <location>
        <begin position="155"/>
        <end position="176"/>
    </location>
</feature>
<reference evidence="3" key="1">
    <citation type="journal article" date="2011" name="Stand. Genomic Sci.">
        <title>Non-contiguous finished genome sequence of the opportunistic oral pathogen Prevotella multisaccharivorax type strain (PPPA20).</title>
        <authorList>
            <person name="Pati A."/>
            <person name="Gronow S."/>
            <person name="Lu M."/>
            <person name="Lapidus A."/>
            <person name="Nolan M."/>
            <person name="Lucas S."/>
            <person name="Hammon N."/>
            <person name="Deshpande S."/>
            <person name="Cheng J.F."/>
            <person name="Tapia R."/>
            <person name="Han C."/>
            <person name="Goodwin L."/>
            <person name="Pitluck S."/>
            <person name="Liolios K."/>
            <person name="Pagani I."/>
            <person name="Mavromatis K."/>
            <person name="Mikhailova N."/>
            <person name="Huntemann M."/>
            <person name="Chen A."/>
            <person name="Palaniappan K."/>
            <person name="Land M."/>
            <person name="Hauser L."/>
            <person name="Detter J.C."/>
            <person name="Brambilla E.M."/>
            <person name="Rohde M."/>
            <person name="Goker M."/>
            <person name="Woyke T."/>
            <person name="Bristow J."/>
            <person name="Eisen J.A."/>
            <person name="Markowitz V."/>
            <person name="Hugenholtz P."/>
            <person name="Kyrpides N.C."/>
            <person name="Klenk H.P."/>
            <person name="Ivanova N."/>
        </authorList>
    </citation>
    <scope>NUCLEOTIDE SEQUENCE [LARGE SCALE GENOMIC DNA]</scope>
    <source>
        <strain evidence="3">DSM 17128</strain>
    </source>
</reference>
<dbReference type="GO" id="GO:0005886">
    <property type="term" value="C:plasma membrane"/>
    <property type="evidence" value="ECO:0007669"/>
    <property type="project" value="UniProtKB-SubCell"/>
</dbReference>
<feature type="transmembrane region" description="Helical" evidence="1">
    <location>
        <begin position="120"/>
        <end position="143"/>
    </location>
</feature>
<dbReference type="STRING" id="688246.Premu_2185"/>
<feature type="transmembrane region" description="Helical" evidence="1">
    <location>
        <begin position="18"/>
        <end position="36"/>
    </location>
</feature>
<name>F8N895_9BACT</name>